<keyword evidence="2" id="KW-1185">Reference proteome</keyword>
<dbReference type="Proteomes" id="UP000499080">
    <property type="component" value="Unassembled WGS sequence"/>
</dbReference>
<evidence type="ECO:0000313" key="2">
    <source>
        <dbReference type="Proteomes" id="UP000499080"/>
    </source>
</evidence>
<sequence length="92" mass="10402">VDVKQGIPDDNLSDLTSIEKALESLFGDSHLTQFYRTQLKKRRQKSIESLQVLAADVEQPIGRDYAECPLVVREILAAQFIADAIRNEETEL</sequence>
<feature type="non-terminal residue" evidence="1">
    <location>
        <position position="1"/>
    </location>
</feature>
<proteinExistence type="predicted"/>
<reference evidence="1 2" key="1">
    <citation type="journal article" date="2019" name="Sci. Rep.">
        <title>Orb-weaving spider Araneus ventricosus genome elucidates the spidroin gene catalogue.</title>
        <authorList>
            <person name="Kono N."/>
            <person name="Nakamura H."/>
            <person name="Ohtoshi R."/>
            <person name="Moran D.A.P."/>
            <person name="Shinohara A."/>
            <person name="Yoshida Y."/>
            <person name="Fujiwara M."/>
            <person name="Mori M."/>
            <person name="Tomita M."/>
            <person name="Arakawa K."/>
        </authorList>
    </citation>
    <scope>NUCLEOTIDE SEQUENCE [LARGE SCALE GENOMIC DNA]</scope>
</reference>
<comment type="caution">
    <text evidence="1">The sequence shown here is derived from an EMBL/GenBank/DDBJ whole genome shotgun (WGS) entry which is preliminary data.</text>
</comment>
<organism evidence="1 2">
    <name type="scientific">Araneus ventricosus</name>
    <name type="common">Orbweaver spider</name>
    <name type="synonym">Epeira ventricosa</name>
    <dbReference type="NCBI Taxonomy" id="182803"/>
    <lineage>
        <taxon>Eukaryota</taxon>
        <taxon>Metazoa</taxon>
        <taxon>Ecdysozoa</taxon>
        <taxon>Arthropoda</taxon>
        <taxon>Chelicerata</taxon>
        <taxon>Arachnida</taxon>
        <taxon>Araneae</taxon>
        <taxon>Araneomorphae</taxon>
        <taxon>Entelegynae</taxon>
        <taxon>Araneoidea</taxon>
        <taxon>Araneidae</taxon>
        <taxon>Araneus</taxon>
    </lineage>
</organism>
<accession>A0A4Y2W2S2</accession>
<name>A0A4Y2W2S2_ARAVE</name>
<dbReference type="EMBL" id="BGPR01054400">
    <property type="protein sequence ID" value="GBO31171.1"/>
    <property type="molecule type" value="Genomic_DNA"/>
</dbReference>
<evidence type="ECO:0000313" key="1">
    <source>
        <dbReference type="EMBL" id="GBO31171.1"/>
    </source>
</evidence>
<dbReference type="AlphaFoldDB" id="A0A4Y2W2S2"/>
<dbReference type="OrthoDB" id="8300685at2759"/>
<protein>
    <submittedName>
        <fullName evidence="1">Uncharacterized protein</fullName>
    </submittedName>
</protein>
<gene>
    <name evidence="1" type="ORF">AVEN_60164-2_1</name>
</gene>